<accession>A0AAP0QNS1</accession>
<gene>
    <name evidence="1" type="ORF">WN944_013160</name>
</gene>
<organism evidence="1 2">
    <name type="scientific">Citrus x changshan-huyou</name>
    <dbReference type="NCBI Taxonomy" id="2935761"/>
    <lineage>
        <taxon>Eukaryota</taxon>
        <taxon>Viridiplantae</taxon>
        <taxon>Streptophyta</taxon>
        <taxon>Embryophyta</taxon>
        <taxon>Tracheophyta</taxon>
        <taxon>Spermatophyta</taxon>
        <taxon>Magnoliopsida</taxon>
        <taxon>eudicotyledons</taxon>
        <taxon>Gunneridae</taxon>
        <taxon>Pentapetalae</taxon>
        <taxon>rosids</taxon>
        <taxon>malvids</taxon>
        <taxon>Sapindales</taxon>
        <taxon>Rutaceae</taxon>
        <taxon>Aurantioideae</taxon>
        <taxon>Citrus</taxon>
    </lineage>
</organism>
<evidence type="ECO:0000313" key="1">
    <source>
        <dbReference type="EMBL" id="KAK9197977.1"/>
    </source>
</evidence>
<comment type="caution">
    <text evidence="1">The sequence shown here is derived from an EMBL/GenBank/DDBJ whole genome shotgun (WGS) entry which is preliminary data.</text>
</comment>
<name>A0AAP0QNS1_9ROSI</name>
<evidence type="ECO:0000313" key="2">
    <source>
        <dbReference type="Proteomes" id="UP001428341"/>
    </source>
</evidence>
<dbReference type="EMBL" id="JBCGBO010000005">
    <property type="protein sequence ID" value="KAK9197977.1"/>
    <property type="molecule type" value="Genomic_DNA"/>
</dbReference>
<sequence>MRQHPLHLMQRQIAEIWLDSLYRSSTGQILGAYRQQRKFDAFCFNKEAGRATFGLRLPPRKRNANNQILSRLSKRLILCATSQAFLLLRYSQLNWEIFANFPYVLALKVGPVPATTMESSSST</sequence>
<dbReference type="Proteomes" id="UP001428341">
    <property type="component" value="Unassembled WGS sequence"/>
</dbReference>
<protein>
    <submittedName>
        <fullName evidence="1">Uncharacterized protein</fullName>
    </submittedName>
</protein>
<reference evidence="1 2" key="1">
    <citation type="submission" date="2024-05" db="EMBL/GenBank/DDBJ databases">
        <title>Haplotype-resolved chromosome-level genome assembly of Huyou (Citrus changshanensis).</title>
        <authorList>
            <person name="Miao C."/>
            <person name="Chen W."/>
            <person name="Wu Y."/>
            <person name="Wang L."/>
            <person name="Zhao S."/>
            <person name="Grierson D."/>
            <person name="Xu C."/>
            <person name="Chen K."/>
        </authorList>
    </citation>
    <scope>NUCLEOTIDE SEQUENCE [LARGE SCALE GENOMIC DNA]</scope>
    <source>
        <strain evidence="1">01-14</strain>
        <tissue evidence="1">Leaf</tissue>
    </source>
</reference>
<dbReference type="AlphaFoldDB" id="A0AAP0QNS1"/>
<proteinExistence type="predicted"/>
<keyword evidence="2" id="KW-1185">Reference proteome</keyword>